<reference evidence="2 3" key="1">
    <citation type="submission" date="2019-10" db="EMBL/GenBank/DDBJ databases">
        <title>Actinomadura rubteroloni sp. nov. and Actinomadura macrotermitis sp. nov., isolated from the gut of fungus growing-termite Macrotermes natalensis.</title>
        <authorList>
            <person name="Benndorf R."/>
            <person name="Martin K."/>
            <person name="Kuefner M."/>
            <person name="De Beer W."/>
            <person name="Kaster A.-K."/>
            <person name="Vollmers J."/>
            <person name="Poulsen M."/>
            <person name="Beemelmanns C."/>
        </authorList>
    </citation>
    <scope>NUCLEOTIDE SEQUENCE [LARGE SCALE GENOMIC DNA]</scope>
    <source>
        <strain evidence="2 3">RB68</strain>
    </source>
</reference>
<gene>
    <name evidence="2" type="ORF">ACRB68_48020</name>
</gene>
<evidence type="ECO:0000313" key="2">
    <source>
        <dbReference type="EMBL" id="MQY06707.1"/>
    </source>
</evidence>
<comment type="similarity">
    <text evidence="1">Belongs to the asp23 family.</text>
</comment>
<dbReference type="Pfam" id="PF03780">
    <property type="entry name" value="Asp23"/>
    <property type="match status" value="1"/>
</dbReference>
<comment type="caution">
    <text evidence="2">The sequence shown here is derived from an EMBL/GenBank/DDBJ whole genome shotgun (WGS) entry which is preliminary data.</text>
</comment>
<dbReference type="Proteomes" id="UP000487268">
    <property type="component" value="Unassembled WGS sequence"/>
</dbReference>
<keyword evidence="3" id="KW-1185">Reference proteome</keyword>
<accession>A0A7K0BZU3</accession>
<dbReference type="OrthoDB" id="3541176at2"/>
<dbReference type="AlphaFoldDB" id="A0A7K0BZU3"/>
<name>A0A7K0BZU3_9ACTN</name>
<evidence type="ECO:0008006" key="4">
    <source>
        <dbReference type="Google" id="ProtNLM"/>
    </source>
</evidence>
<proteinExistence type="inferred from homology"/>
<evidence type="ECO:0000313" key="3">
    <source>
        <dbReference type="Proteomes" id="UP000487268"/>
    </source>
</evidence>
<dbReference type="InterPro" id="IPR005531">
    <property type="entry name" value="Asp23"/>
</dbReference>
<dbReference type="PANTHER" id="PTHR34297">
    <property type="entry name" value="HYPOTHETICAL CYTOSOLIC PROTEIN-RELATED"/>
    <property type="match status" value="1"/>
</dbReference>
<organism evidence="2 3">
    <name type="scientific">Actinomadura macrotermitis</name>
    <dbReference type="NCBI Taxonomy" id="2585200"/>
    <lineage>
        <taxon>Bacteria</taxon>
        <taxon>Bacillati</taxon>
        <taxon>Actinomycetota</taxon>
        <taxon>Actinomycetes</taxon>
        <taxon>Streptosporangiales</taxon>
        <taxon>Thermomonosporaceae</taxon>
        <taxon>Actinomadura</taxon>
    </lineage>
</organism>
<dbReference type="RefSeq" id="WP_153536123.1">
    <property type="nucleotide sequence ID" value="NZ_WEGH01000003.1"/>
</dbReference>
<evidence type="ECO:0000256" key="1">
    <source>
        <dbReference type="ARBA" id="ARBA00005721"/>
    </source>
</evidence>
<sequence length="123" mass="13319">MSGGQRGATMIPDRVVARIASRAAGETGETGGVARRMLGVPVGGRRAARTDVDVDGDVVTARIELAVDYPAPVREVARHVREQVRERVEEMTGFTVRQVDVEVGALERTSRPRLAGRSRAEVR</sequence>
<dbReference type="EMBL" id="WEGH01000003">
    <property type="protein sequence ID" value="MQY06707.1"/>
    <property type="molecule type" value="Genomic_DNA"/>
</dbReference>
<protein>
    <recommendedName>
        <fullName evidence="4">Asp23/Gls24 family envelope stress response protein</fullName>
    </recommendedName>
</protein>